<evidence type="ECO:0000313" key="6">
    <source>
        <dbReference type="EMBL" id="MBB3059259.1"/>
    </source>
</evidence>
<evidence type="ECO:0000259" key="4">
    <source>
        <dbReference type="SMART" id="SM00458"/>
    </source>
</evidence>
<name>A0A7W4W867_9GAMM</name>
<dbReference type="PANTHER" id="PTHR31683:SF18">
    <property type="entry name" value="PECTATE LYASE 21-RELATED"/>
    <property type="match status" value="1"/>
</dbReference>
<comment type="subcellular location">
    <subcellularLocation>
        <location evidence="2">Secreted</location>
    </subcellularLocation>
</comment>
<feature type="signal peptide" evidence="3">
    <location>
        <begin position="1"/>
        <end position="30"/>
    </location>
</feature>
<dbReference type="PROSITE" id="PS50231">
    <property type="entry name" value="RICIN_B_LECTIN"/>
    <property type="match status" value="1"/>
</dbReference>
<comment type="caution">
    <text evidence="6">The sequence shown here is derived from an EMBL/GenBank/DDBJ whole genome shotgun (WGS) entry which is preliminary data.</text>
</comment>
<dbReference type="GO" id="GO:0030570">
    <property type="term" value="F:pectate lyase activity"/>
    <property type="evidence" value="ECO:0007669"/>
    <property type="project" value="InterPro"/>
</dbReference>
<protein>
    <submittedName>
        <fullName evidence="6">Pectate lyase</fullName>
    </submittedName>
</protein>
<dbReference type="SUPFAM" id="SSF50370">
    <property type="entry name" value="Ricin B-like lectins"/>
    <property type="match status" value="1"/>
</dbReference>
<keyword evidence="3" id="KW-0732">Signal</keyword>
<organism evidence="6 7">
    <name type="scientific">Microbulbifer rhizosphaerae</name>
    <dbReference type="NCBI Taxonomy" id="1562603"/>
    <lineage>
        <taxon>Bacteria</taxon>
        <taxon>Pseudomonadati</taxon>
        <taxon>Pseudomonadota</taxon>
        <taxon>Gammaproteobacteria</taxon>
        <taxon>Cellvibrionales</taxon>
        <taxon>Microbulbiferaceae</taxon>
        <taxon>Microbulbifer</taxon>
    </lineage>
</organism>
<dbReference type="InterPro" id="IPR045032">
    <property type="entry name" value="PEL"/>
</dbReference>
<feature type="domain" description="Pectate lyase" evidence="5">
    <location>
        <begin position="46"/>
        <end position="264"/>
    </location>
</feature>
<dbReference type="GO" id="GO:0005576">
    <property type="term" value="C:extracellular region"/>
    <property type="evidence" value="ECO:0007669"/>
    <property type="project" value="UniProtKB-SubCell"/>
</dbReference>
<evidence type="ECO:0000259" key="5">
    <source>
        <dbReference type="SMART" id="SM00656"/>
    </source>
</evidence>
<feature type="domain" description="Ricin B lectin" evidence="4">
    <location>
        <begin position="352"/>
        <end position="491"/>
    </location>
</feature>
<dbReference type="InterPro" id="IPR011050">
    <property type="entry name" value="Pectin_lyase_fold/virulence"/>
</dbReference>
<dbReference type="GO" id="GO:0000272">
    <property type="term" value="P:polysaccharide catabolic process"/>
    <property type="evidence" value="ECO:0007669"/>
    <property type="project" value="UniProtKB-KW"/>
</dbReference>
<feature type="chain" id="PRO_5030684994" evidence="3">
    <location>
        <begin position="31"/>
        <end position="493"/>
    </location>
</feature>
<reference evidence="6 7" key="1">
    <citation type="submission" date="2020-08" db="EMBL/GenBank/DDBJ databases">
        <title>Genomic Encyclopedia of Type Strains, Phase III (KMG-III): the genomes of soil and plant-associated and newly described type strains.</title>
        <authorList>
            <person name="Whitman W."/>
        </authorList>
    </citation>
    <scope>NUCLEOTIDE SEQUENCE [LARGE SCALE GENOMIC DNA]</scope>
    <source>
        <strain evidence="6 7">CECT 8799</strain>
    </source>
</reference>
<dbReference type="PANTHER" id="PTHR31683">
    <property type="entry name" value="PECTATE LYASE 18-RELATED"/>
    <property type="match status" value="1"/>
</dbReference>
<comment type="similarity">
    <text evidence="2">Belongs to the polysaccharide lyase 1 family.</text>
</comment>
<dbReference type="Gene3D" id="2.80.10.50">
    <property type="match status" value="2"/>
</dbReference>
<evidence type="ECO:0000256" key="2">
    <source>
        <dbReference type="RuleBase" id="RU361173"/>
    </source>
</evidence>
<keyword evidence="7" id="KW-1185">Reference proteome</keyword>
<dbReference type="InterPro" id="IPR012334">
    <property type="entry name" value="Pectin_lyas_fold"/>
</dbReference>
<dbReference type="Pfam" id="PF00652">
    <property type="entry name" value="Ricin_B_lectin"/>
    <property type="match status" value="1"/>
</dbReference>
<keyword evidence="2" id="KW-0964">Secreted</keyword>
<dbReference type="Proteomes" id="UP000535937">
    <property type="component" value="Unassembled WGS sequence"/>
</dbReference>
<evidence type="ECO:0000313" key="7">
    <source>
        <dbReference type="Proteomes" id="UP000535937"/>
    </source>
</evidence>
<proteinExistence type="inferred from homology"/>
<dbReference type="SMART" id="SM00458">
    <property type="entry name" value="RICIN"/>
    <property type="match status" value="1"/>
</dbReference>
<accession>A0A7W4W867</accession>
<dbReference type="AlphaFoldDB" id="A0A7W4W867"/>
<dbReference type="Gene3D" id="2.160.20.10">
    <property type="entry name" value="Single-stranded right-handed beta-helix, Pectin lyase-like"/>
    <property type="match status" value="1"/>
</dbReference>
<dbReference type="CDD" id="cd00161">
    <property type="entry name" value="beta-trefoil_Ricin-like"/>
    <property type="match status" value="1"/>
</dbReference>
<evidence type="ECO:0000256" key="1">
    <source>
        <dbReference type="ARBA" id="ARBA00023239"/>
    </source>
</evidence>
<keyword evidence="2" id="KW-0119">Carbohydrate metabolism</keyword>
<sequence length="493" mass="53245">MKIPFHNTPLRGWLFALIALLFTLPSGALAQPEGFANLNGGTTGGAGGSSVTVNNGTALQNAINNASGPITIYVDGTITPGNSSDNKINVKDTSDVSIIGVGSRGRLNGIGIKIWRASNVIIQNLTIHQVNIGDKDAISIEGPANNIWVDHNEIYASLNVDKDYYDGLLDSKRGAQYITISYNYFHDSWKASLHGSSDSDSGNRYITFHHNRWENINSRAPLFRFGYGHIYNNYYNNIESTGINSRMRALLRIENNVFENSQNPLVSFYSAEIGYWDVRGNIFNNVRWVSGDGVTAGPNVSSTTTYDPPYGYNLDSASSVKDRVIACAGVNKGSDCGSGGGGGGGGNNGTVNGTYRIAPVHSGKTVDVASCGSSGGTNMQQWSWLNNNCQKFNITPVDGIWHRISPVNAPAMALDVDSFSTSNGGNIMLWEYLGGWNQQFRFQGAGSGRWRIINRNSELCMDVSGASSADGANILQWTCIAGSTNQQFELIRQ</sequence>
<dbReference type="InterPro" id="IPR002022">
    <property type="entry name" value="Pec_lyase"/>
</dbReference>
<dbReference type="SUPFAM" id="SSF51126">
    <property type="entry name" value="Pectin lyase-like"/>
    <property type="match status" value="1"/>
</dbReference>
<dbReference type="InterPro" id="IPR035992">
    <property type="entry name" value="Ricin_B-like_lectins"/>
</dbReference>
<evidence type="ECO:0000256" key="3">
    <source>
        <dbReference type="SAM" id="SignalP"/>
    </source>
</evidence>
<dbReference type="EMBL" id="JACHWZ010000001">
    <property type="protein sequence ID" value="MBB3059259.1"/>
    <property type="molecule type" value="Genomic_DNA"/>
</dbReference>
<dbReference type="Pfam" id="PF00544">
    <property type="entry name" value="Pectate_lyase_4"/>
    <property type="match status" value="1"/>
</dbReference>
<dbReference type="RefSeq" id="WP_183455550.1">
    <property type="nucleotide sequence ID" value="NZ_JACHWZ010000001.1"/>
</dbReference>
<keyword evidence="2" id="KW-0624">Polysaccharide degradation</keyword>
<dbReference type="SMART" id="SM00656">
    <property type="entry name" value="Amb_all"/>
    <property type="match status" value="1"/>
</dbReference>
<gene>
    <name evidence="6" type="ORF">FHS09_000060</name>
</gene>
<dbReference type="InterPro" id="IPR000772">
    <property type="entry name" value="Ricin_B_lectin"/>
</dbReference>
<keyword evidence="1 2" id="KW-0456">Lyase</keyword>